<keyword evidence="4" id="KW-0808">Transferase</keyword>
<dbReference type="InterPro" id="IPR050345">
    <property type="entry name" value="Aliph_Amidase/BUP"/>
</dbReference>
<evidence type="ECO:0000259" key="3">
    <source>
        <dbReference type="PROSITE" id="PS50263"/>
    </source>
</evidence>
<dbReference type="PANTHER" id="PTHR43674">
    <property type="entry name" value="NITRILASE C965.09-RELATED"/>
    <property type="match status" value="1"/>
</dbReference>
<dbReference type="PATRIC" id="fig|1208323.3.peg.2255"/>
<keyword evidence="5" id="KW-1185">Reference proteome</keyword>
<evidence type="ECO:0000313" key="4">
    <source>
        <dbReference type="EMBL" id="EKE71262.1"/>
    </source>
</evidence>
<dbReference type="PANTHER" id="PTHR43674:SF2">
    <property type="entry name" value="BETA-UREIDOPROPIONASE"/>
    <property type="match status" value="1"/>
</dbReference>
<sequence>MKLALFQSAPADHSFERTEALLREAAAQGADVLVLPELFFPGYNRPDLHHAEAQPIAGAWMDDLRARVAGTGCALVFGWAERSGSTVYNAASCIGADGAILSHYRKVQLFGDMERASFTAGDHLSPTFQLAGRRCGILICYDIEFPGHAATLARAGAEVLFVPTANPAGYEHVQDVLVPARAHESRGFVAYANSCGAENGIQFGGGSVIAGPDGRALAQAGRDETLLIVDLPKLTDYPPEALSMQGAEFRPAPIKSCPDKIRRFLGQGDPEKAP</sequence>
<dbReference type="AlphaFoldDB" id="K2J8V6"/>
<dbReference type="RefSeq" id="WP_009572124.1">
    <property type="nucleotide sequence ID" value="NZ_AMRK01000005.1"/>
</dbReference>
<dbReference type="InterPro" id="IPR044083">
    <property type="entry name" value="RamA-like"/>
</dbReference>
<dbReference type="InterPro" id="IPR003010">
    <property type="entry name" value="C-N_Hydrolase"/>
</dbReference>
<dbReference type="PROSITE" id="PS01227">
    <property type="entry name" value="UPF0012"/>
    <property type="match status" value="1"/>
</dbReference>
<dbReference type="GO" id="GO:0016746">
    <property type="term" value="F:acyltransferase activity"/>
    <property type="evidence" value="ECO:0007669"/>
    <property type="project" value="UniProtKB-KW"/>
</dbReference>
<reference evidence="4 5" key="1">
    <citation type="submission" date="2012-09" db="EMBL/GenBank/DDBJ databases">
        <title>Celeribacter baekdonensis B30 Genome Sequencing.</title>
        <authorList>
            <person name="Wang W."/>
        </authorList>
    </citation>
    <scope>NUCLEOTIDE SEQUENCE [LARGE SCALE GENOMIC DNA]</scope>
    <source>
        <strain evidence="4 5">B30</strain>
    </source>
</reference>
<dbReference type="InterPro" id="IPR036526">
    <property type="entry name" value="C-N_Hydrolase_sf"/>
</dbReference>
<dbReference type="GO" id="GO:0016811">
    <property type="term" value="F:hydrolase activity, acting on carbon-nitrogen (but not peptide) bonds, in linear amides"/>
    <property type="evidence" value="ECO:0007669"/>
    <property type="project" value="TreeGrafter"/>
</dbReference>
<dbReference type="InterPro" id="IPR001110">
    <property type="entry name" value="UPF0012_CS"/>
</dbReference>
<name>K2J8V6_9RHOB</name>
<gene>
    <name evidence="4" type="ORF">B30_10875</name>
</gene>
<dbReference type="SUPFAM" id="SSF56317">
    <property type="entry name" value="Carbon-nitrogen hydrolase"/>
    <property type="match status" value="1"/>
</dbReference>
<proteinExistence type="inferred from homology"/>
<evidence type="ECO:0000256" key="2">
    <source>
        <dbReference type="ARBA" id="ARBA00022801"/>
    </source>
</evidence>
<keyword evidence="2" id="KW-0378">Hydrolase</keyword>
<dbReference type="Pfam" id="PF00795">
    <property type="entry name" value="CN_hydrolase"/>
    <property type="match status" value="1"/>
</dbReference>
<dbReference type="eggNOG" id="COG0388">
    <property type="taxonomic scope" value="Bacteria"/>
</dbReference>
<dbReference type="EMBL" id="AMRK01000005">
    <property type="protein sequence ID" value="EKE71262.1"/>
    <property type="molecule type" value="Genomic_DNA"/>
</dbReference>
<dbReference type="Gene3D" id="3.60.110.10">
    <property type="entry name" value="Carbon-nitrogen hydrolase"/>
    <property type="match status" value="1"/>
</dbReference>
<evidence type="ECO:0000256" key="1">
    <source>
        <dbReference type="ARBA" id="ARBA00010613"/>
    </source>
</evidence>
<keyword evidence="4" id="KW-0449">Lipoprotein</keyword>
<accession>K2J8V6</accession>
<dbReference type="OrthoDB" id="9811121at2"/>
<comment type="similarity">
    <text evidence="1">Belongs to the carbon-nitrogen hydrolase superfamily. NIT1/NIT2 family.</text>
</comment>
<dbReference type="STRING" id="1208323.B30_10875"/>
<feature type="domain" description="CN hydrolase" evidence="3">
    <location>
        <begin position="1"/>
        <end position="233"/>
    </location>
</feature>
<protein>
    <submittedName>
        <fullName evidence="4">Nitrilase cyanide hydratase and apolipoprotein n-acyltransferase</fullName>
    </submittedName>
</protein>
<dbReference type="PROSITE" id="PS50263">
    <property type="entry name" value="CN_HYDROLASE"/>
    <property type="match status" value="1"/>
</dbReference>
<dbReference type="Proteomes" id="UP000006762">
    <property type="component" value="Unassembled WGS sequence"/>
</dbReference>
<dbReference type="CDD" id="cd07576">
    <property type="entry name" value="R-amidase_like"/>
    <property type="match status" value="1"/>
</dbReference>
<comment type="caution">
    <text evidence="4">The sequence shown here is derived from an EMBL/GenBank/DDBJ whole genome shotgun (WGS) entry which is preliminary data.</text>
</comment>
<keyword evidence="4" id="KW-0012">Acyltransferase</keyword>
<organism evidence="4 5">
    <name type="scientific">Celeribacter baekdonensis B30</name>
    <dbReference type="NCBI Taxonomy" id="1208323"/>
    <lineage>
        <taxon>Bacteria</taxon>
        <taxon>Pseudomonadati</taxon>
        <taxon>Pseudomonadota</taxon>
        <taxon>Alphaproteobacteria</taxon>
        <taxon>Rhodobacterales</taxon>
        <taxon>Roseobacteraceae</taxon>
        <taxon>Celeribacter</taxon>
    </lineage>
</organism>
<evidence type="ECO:0000313" key="5">
    <source>
        <dbReference type="Proteomes" id="UP000006762"/>
    </source>
</evidence>